<dbReference type="NCBIfam" id="TIGR01180">
    <property type="entry name" value="aman2_put"/>
    <property type="match status" value="1"/>
</dbReference>
<comment type="caution">
    <text evidence="7">The sequence shown here is derived from an EMBL/GenBank/DDBJ whole genome shotgun (WGS) entry which is preliminary data.</text>
</comment>
<dbReference type="InterPro" id="IPR014718">
    <property type="entry name" value="GH-type_carb-bd"/>
</dbReference>
<accession>A0AAN4VYT2</accession>
<dbReference type="FunFam" id="3.30.2080.10:FF:000001">
    <property type="entry name" value="Alpha-1,2-mannosidase subfamily"/>
    <property type="match status" value="1"/>
</dbReference>
<proteinExistence type="predicted"/>
<dbReference type="InterPro" id="IPR008928">
    <property type="entry name" value="6-hairpin_glycosidase_sf"/>
</dbReference>
<sequence length="754" mass="84168">MKAVFKKITSLLAAGLFAAGPLQAQEDLVQYVDPRIGTAEHGHVFMGANVPFGAVQLGPSNVTQGWDWCSGYHVSDTTIVGFAHTHLSGTGIGDLGDVLLMPLSGKIPSTDRGSIENPESGYLSPYSHANEVAAAGFYSVELDRYQVRAELTSTERVGAHRYTFHNAKEEAHVLVNLKDGIGWDKATETSIVVVDEFRVEGYRHSKGWSEDQRLFFAIEFSEPVRKIAFFDDTKPVKGKTAIGGDKAKAVFSFGKKHAGVIEAKVAISPVSSPKAWENMKAEAPGFDFDGLKAKAAQKWGEALEKVKIDSKDESVKRTFYTAMFRTMTAPSLFNDHDGAYRGSDKKVYPNPGFDNLTTFSLWDTYRAAHPLYTITQPERVNDMVNSLLTIEAQQDQLPVWHLMGSETNTMVGFHSIPVIVDAYLKGFDGFDAEEAYAAIRKFKDYDQRGLNFVRNQEYIPADKEEEAVAKALEYAIDDYAIAMMAKKLGKMEDYDLFMKRAGYYRHYFDRDIQFMRGKLADGSWRTPYDPIKSTHREDDFCEGNGWQYTWLVPHDVEGLVDLFGSDIAFANKLDSLFIIEGDMGEGGSPDITGLIGQYAQGNEPGHHTIYLYNYVGQPWKTAEMARRISSEMFNDQVNGMPGNEDVGQMSAWYVFNALGFYPVNPVAGDYVLGSPTVDQAEIQVPGNKTFKVIAKNNSEKNIYIQSVKLEGKDYPYSFIRHEDIMKGGTLELQMGDTPSIHWGISPEYRPQSLK</sequence>
<feature type="domain" description="Glycosyl hydrolase family 92 N-terminal" evidence="6">
    <location>
        <begin position="31"/>
        <end position="268"/>
    </location>
</feature>
<keyword evidence="8" id="KW-1185">Reference proteome</keyword>
<dbReference type="FunFam" id="1.20.1050.60:FF:000001">
    <property type="entry name" value="Putative alpha-1,2-mannosidase"/>
    <property type="match status" value="1"/>
</dbReference>
<dbReference type="InterPro" id="IPR041371">
    <property type="entry name" value="GH92_N"/>
</dbReference>
<dbReference type="AlphaFoldDB" id="A0AAN4VYT2"/>
<dbReference type="InterPro" id="IPR012939">
    <property type="entry name" value="Glyco_hydro_92"/>
</dbReference>
<dbReference type="Gene3D" id="2.70.98.10">
    <property type="match status" value="1"/>
</dbReference>
<dbReference type="Proteomes" id="UP001310022">
    <property type="component" value="Unassembled WGS sequence"/>
</dbReference>
<evidence type="ECO:0000256" key="1">
    <source>
        <dbReference type="ARBA" id="ARBA00001913"/>
    </source>
</evidence>
<reference evidence="7 8" key="1">
    <citation type="submission" date="2021-12" db="EMBL/GenBank/DDBJ databases">
        <title>Genome sequencing of bacteria with rrn-lacking chromosome and rrn-plasmid.</title>
        <authorList>
            <person name="Anda M."/>
            <person name="Iwasaki W."/>
        </authorList>
    </citation>
    <scope>NUCLEOTIDE SEQUENCE [LARGE SCALE GENOMIC DNA]</scope>
    <source>
        <strain evidence="7 8">NBRC 15940</strain>
    </source>
</reference>
<dbReference type="PANTHER" id="PTHR12143:SF39">
    <property type="entry name" value="SECRETED PROTEIN"/>
    <property type="match status" value="1"/>
</dbReference>
<dbReference type="Gene3D" id="3.30.2080.10">
    <property type="entry name" value="GH92 mannosidase domain"/>
    <property type="match status" value="1"/>
</dbReference>
<comment type="cofactor">
    <cofactor evidence="1">
        <name>Ca(2+)</name>
        <dbReference type="ChEBI" id="CHEBI:29108"/>
    </cofactor>
</comment>
<dbReference type="GO" id="GO:0006516">
    <property type="term" value="P:glycoprotein catabolic process"/>
    <property type="evidence" value="ECO:0007669"/>
    <property type="project" value="TreeGrafter"/>
</dbReference>
<keyword evidence="4" id="KW-0732">Signal</keyword>
<dbReference type="Gene3D" id="1.20.1050.60">
    <property type="entry name" value="alpha-1,2-mannosidase"/>
    <property type="match status" value="1"/>
</dbReference>
<dbReference type="InterPro" id="IPR050883">
    <property type="entry name" value="PNGase"/>
</dbReference>
<feature type="domain" description="Glycosyl hydrolase family 92" evidence="5">
    <location>
        <begin position="274"/>
        <end position="736"/>
    </location>
</feature>
<evidence type="ECO:0000256" key="3">
    <source>
        <dbReference type="ARBA" id="ARBA00022837"/>
    </source>
</evidence>
<dbReference type="GO" id="GO:0005975">
    <property type="term" value="P:carbohydrate metabolic process"/>
    <property type="evidence" value="ECO:0007669"/>
    <property type="project" value="InterPro"/>
</dbReference>
<evidence type="ECO:0008006" key="9">
    <source>
        <dbReference type="Google" id="ProtNLM"/>
    </source>
</evidence>
<dbReference type="GO" id="GO:0030246">
    <property type="term" value="F:carbohydrate binding"/>
    <property type="evidence" value="ECO:0007669"/>
    <property type="project" value="InterPro"/>
</dbReference>
<organism evidence="7 8">
    <name type="scientific">Persicobacter diffluens</name>
    <dbReference type="NCBI Taxonomy" id="981"/>
    <lineage>
        <taxon>Bacteria</taxon>
        <taxon>Pseudomonadati</taxon>
        <taxon>Bacteroidota</taxon>
        <taxon>Cytophagia</taxon>
        <taxon>Cytophagales</taxon>
        <taxon>Persicobacteraceae</taxon>
        <taxon>Persicobacter</taxon>
    </lineage>
</organism>
<dbReference type="SUPFAM" id="SSF48208">
    <property type="entry name" value="Six-hairpin glycosidases"/>
    <property type="match status" value="1"/>
</dbReference>
<dbReference type="InterPro" id="IPR005887">
    <property type="entry name" value="GH92_a_mannosidase_put"/>
</dbReference>
<dbReference type="GO" id="GO:0005829">
    <property type="term" value="C:cytosol"/>
    <property type="evidence" value="ECO:0007669"/>
    <property type="project" value="TreeGrafter"/>
</dbReference>
<dbReference type="PANTHER" id="PTHR12143">
    <property type="entry name" value="PEPTIDE N-GLYCANASE PNGASE -RELATED"/>
    <property type="match status" value="1"/>
</dbReference>
<evidence type="ECO:0000313" key="8">
    <source>
        <dbReference type="Proteomes" id="UP001310022"/>
    </source>
</evidence>
<dbReference type="Pfam" id="PF17678">
    <property type="entry name" value="Glyco_hydro_92N"/>
    <property type="match status" value="1"/>
</dbReference>
<dbReference type="GO" id="GO:0000224">
    <property type="term" value="F:peptide-N4-(N-acetyl-beta-glucosaminyl)asparagine amidase activity"/>
    <property type="evidence" value="ECO:0007669"/>
    <property type="project" value="TreeGrafter"/>
</dbReference>
<dbReference type="RefSeq" id="WP_338237826.1">
    <property type="nucleotide sequence ID" value="NZ_BQKE01000002.1"/>
</dbReference>
<protein>
    <recommendedName>
        <fullName evidence="9">Sugar hydrolase</fullName>
    </recommendedName>
</protein>
<comment type="subunit">
    <text evidence="2">Monomer.</text>
</comment>
<feature type="signal peptide" evidence="4">
    <location>
        <begin position="1"/>
        <end position="24"/>
    </location>
</feature>
<evidence type="ECO:0000256" key="2">
    <source>
        <dbReference type="ARBA" id="ARBA00011245"/>
    </source>
</evidence>
<dbReference type="Gene3D" id="1.20.1610.10">
    <property type="entry name" value="alpha-1,2-mannosidases domains"/>
    <property type="match status" value="1"/>
</dbReference>
<dbReference type="Pfam" id="PF07971">
    <property type="entry name" value="Glyco_hydro_92"/>
    <property type="match status" value="1"/>
</dbReference>
<evidence type="ECO:0000313" key="7">
    <source>
        <dbReference type="EMBL" id="GJM62556.1"/>
    </source>
</evidence>
<evidence type="ECO:0000259" key="6">
    <source>
        <dbReference type="Pfam" id="PF17678"/>
    </source>
</evidence>
<name>A0AAN4VYT2_9BACT</name>
<keyword evidence="3" id="KW-0106">Calcium</keyword>
<gene>
    <name evidence="7" type="ORF">PEDI_31080</name>
</gene>
<evidence type="ECO:0000259" key="5">
    <source>
        <dbReference type="Pfam" id="PF07971"/>
    </source>
</evidence>
<evidence type="ECO:0000256" key="4">
    <source>
        <dbReference type="SAM" id="SignalP"/>
    </source>
</evidence>
<dbReference type="EMBL" id="BQKE01000002">
    <property type="protein sequence ID" value="GJM62556.1"/>
    <property type="molecule type" value="Genomic_DNA"/>
</dbReference>
<feature type="chain" id="PRO_5043016231" description="Sugar hydrolase" evidence="4">
    <location>
        <begin position="25"/>
        <end position="754"/>
    </location>
</feature>